<keyword evidence="5" id="KW-1185">Reference proteome</keyword>
<name>A0ABQ9E082_TEGGR</name>
<dbReference type="InterPro" id="IPR002999">
    <property type="entry name" value="Tudor"/>
</dbReference>
<dbReference type="EMBL" id="JARBDR010000921">
    <property type="protein sequence ID" value="KAJ8298883.1"/>
    <property type="molecule type" value="Genomic_DNA"/>
</dbReference>
<protein>
    <recommendedName>
        <fullName evidence="3">Tudor domain-containing protein</fullName>
    </recommendedName>
</protein>
<proteinExistence type="predicted"/>
<evidence type="ECO:0000256" key="2">
    <source>
        <dbReference type="SAM" id="Phobius"/>
    </source>
</evidence>
<reference evidence="4 5" key="1">
    <citation type="submission" date="2022-12" db="EMBL/GenBank/DDBJ databases">
        <title>Chromosome-level genome of Tegillarca granosa.</title>
        <authorList>
            <person name="Kim J."/>
        </authorList>
    </citation>
    <scope>NUCLEOTIDE SEQUENCE [LARGE SCALE GENOMIC DNA]</scope>
    <source>
        <strain evidence="4">Teg-2019</strain>
        <tissue evidence="4">Adductor muscle</tissue>
    </source>
</reference>
<keyword evidence="2" id="KW-1133">Transmembrane helix</keyword>
<dbReference type="PANTHER" id="PTHR22948:SF29">
    <property type="entry name" value="FI02030P-RELATED"/>
    <property type="match status" value="1"/>
</dbReference>
<feature type="transmembrane region" description="Helical" evidence="2">
    <location>
        <begin position="35"/>
        <end position="52"/>
    </location>
</feature>
<keyword evidence="2" id="KW-0812">Transmembrane</keyword>
<dbReference type="InterPro" id="IPR036612">
    <property type="entry name" value="KH_dom_type_1_sf"/>
</dbReference>
<gene>
    <name evidence="4" type="ORF">KUTeg_022943</name>
</gene>
<dbReference type="SUPFAM" id="SSF54791">
    <property type="entry name" value="Eukaryotic type KH-domain (KH-domain type I)"/>
    <property type="match status" value="1"/>
</dbReference>
<sequence length="339" mass="38055">MSMQPQGARRFTLSSTQRCNVFFTVNMEFSNRGKLILLLGVPSTLLLLYWLLREDKDEDEEEIEEKRKVTTSRQTIIELSVPAKAVGAVIGRQGANIKKIQEESGARVNFQDDKTTNQDQDRMVVIRGNTESAQNAELLIRKIIADMPVIITEEIFVPSRALGRIIESAATQSDTVGGFNWPEGKEYVEVYVSAVASPSNFWIQILTSMAVQLDELVSSMASMYSSEISTDYLVSELSVGDMVAAPFENDPSWYRAKVMGVEGNKIDIFYVDYGDSVYIEKNKLRKLCSQFLSLPFQAVECCLANIQPSGDSWSEECIEIVEDLTYCAKWKVIMAKKIA</sequence>
<keyword evidence="2" id="KW-0472">Membrane</keyword>
<dbReference type="InterPro" id="IPR004088">
    <property type="entry name" value="KH_dom_type_1"/>
</dbReference>
<dbReference type="SMART" id="SM00333">
    <property type="entry name" value="TUDOR"/>
    <property type="match status" value="1"/>
</dbReference>
<feature type="domain" description="Tudor" evidence="3">
    <location>
        <begin position="236"/>
        <end position="294"/>
    </location>
</feature>
<dbReference type="PROSITE" id="PS50304">
    <property type="entry name" value="TUDOR"/>
    <property type="match status" value="1"/>
</dbReference>
<evidence type="ECO:0000259" key="3">
    <source>
        <dbReference type="PROSITE" id="PS50304"/>
    </source>
</evidence>
<dbReference type="Gene3D" id="2.40.50.90">
    <property type="match status" value="1"/>
</dbReference>
<comment type="caution">
    <text evidence="4">The sequence shown here is derived from an EMBL/GenBank/DDBJ whole genome shotgun (WGS) entry which is preliminary data.</text>
</comment>
<dbReference type="Proteomes" id="UP001217089">
    <property type="component" value="Unassembled WGS sequence"/>
</dbReference>
<evidence type="ECO:0000256" key="1">
    <source>
        <dbReference type="PROSITE-ProRule" id="PRU00117"/>
    </source>
</evidence>
<organism evidence="4 5">
    <name type="scientific">Tegillarca granosa</name>
    <name type="common">Malaysian cockle</name>
    <name type="synonym">Anadara granosa</name>
    <dbReference type="NCBI Taxonomy" id="220873"/>
    <lineage>
        <taxon>Eukaryota</taxon>
        <taxon>Metazoa</taxon>
        <taxon>Spiralia</taxon>
        <taxon>Lophotrochozoa</taxon>
        <taxon>Mollusca</taxon>
        <taxon>Bivalvia</taxon>
        <taxon>Autobranchia</taxon>
        <taxon>Pteriomorphia</taxon>
        <taxon>Arcoida</taxon>
        <taxon>Arcoidea</taxon>
        <taxon>Arcidae</taxon>
        <taxon>Tegillarca</taxon>
    </lineage>
</organism>
<dbReference type="InterPro" id="IPR035437">
    <property type="entry name" value="SNase_OB-fold_sf"/>
</dbReference>
<dbReference type="SMART" id="SM00322">
    <property type="entry name" value="KH"/>
    <property type="match status" value="1"/>
</dbReference>
<evidence type="ECO:0000313" key="4">
    <source>
        <dbReference type="EMBL" id="KAJ8298883.1"/>
    </source>
</evidence>
<accession>A0ABQ9E082</accession>
<dbReference type="Pfam" id="PF00013">
    <property type="entry name" value="KH_1"/>
    <property type="match status" value="1"/>
</dbReference>
<keyword evidence="1" id="KW-0694">RNA-binding</keyword>
<dbReference type="Gene3D" id="2.30.30.140">
    <property type="match status" value="1"/>
</dbReference>
<dbReference type="InterPro" id="IPR004087">
    <property type="entry name" value="KH_dom"/>
</dbReference>
<dbReference type="InterPro" id="IPR050621">
    <property type="entry name" value="Tudor_domain_containing"/>
</dbReference>
<evidence type="ECO:0000313" key="5">
    <source>
        <dbReference type="Proteomes" id="UP001217089"/>
    </source>
</evidence>
<dbReference type="PANTHER" id="PTHR22948">
    <property type="entry name" value="TUDOR DOMAIN CONTAINING PROTEIN"/>
    <property type="match status" value="1"/>
</dbReference>
<dbReference type="SUPFAM" id="SSF63748">
    <property type="entry name" value="Tudor/PWWP/MBT"/>
    <property type="match status" value="1"/>
</dbReference>
<dbReference type="PROSITE" id="PS50084">
    <property type="entry name" value="KH_TYPE_1"/>
    <property type="match status" value="1"/>
</dbReference>
<dbReference type="Gene3D" id="3.30.1370.10">
    <property type="entry name" value="K Homology domain, type 1"/>
    <property type="match status" value="1"/>
</dbReference>
<dbReference type="Pfam" id="PF00567">
    <property type="entry name" value="TUDOR"/>
    <property type="match status" value="1"/>
</dbReference>